<comment type="caution">
    <text evidence="1">The sequence shown here is derived from an EMBL/GenBank/DDBJ whole genome shotgun (WGS) entry which is preliminary data.</text>
</comment>
<dbReference type="AlphaFoldDB" id="A0ABD1LEV8"/>
<organism evidence="1 2">
    <name type="scientific">Flemingia macrophylla</name>
    <dbReference type="NCBI Taxonomy" id="520843"/>
    <lineage>
        <taxon>Eukaryota</taxon>
        <taxon>Viridiplantae</taxon>
        <taxon>Streptophyta</taxon>
        <taxon>Embryophyta</taxon>
        <taxon>Tracheophyta</taxon>
        <taxon>Spermatophyta</taxon>
        <taxon>Magnoliopsida</taxon>
        <taxon>eudicotyledons</taxon>
        <taxon>Gunneridae</taxon>
        <taxon>Pentapetalae</taxon>
        <taxon>rosids</taxon>
        <taxon>fabids</taxon>
        <taxon>Fabales</taxon>
        <taxon>Fabaceae</taxon>
        <taxon>Papilionoideae</taxon>
        <taxon>50 kb inversion clade</taxon>
        <taxon>NPAAA clade</taxon>
        <taxon>indigoferoid/millettioid clade</taxon>
        <taxon>Phaseoleae</taxon>
        <taxon>Flemingia</taxon>
    </lineage>
</organism>
<reference evidence="1 2" key="1">
    <citation type="submission" date="2024-08" db="EMBL/GenBank/DDBJ databases">
        <title>Insights into the chromosomal genome structure of Flemingia macrophylla.</title>
        <authorList>
            <person name="Ding Y."/>
            <person name="Zhao Y."/>
            <person name="Bi W."/>
            <person name="Wu M."/>
            <person name="Zhao G."/>
            <person name="Gong Y."/>
            <person name="Li W."/>
            <person name="Zhang P."/>
        </authorList>
    </citation>
    <scope>NUCLEOTIDE SEQUENCE [LARGE SCALE GENOMIC DNA]</scope>
    <source>
        <strain evidence="1">DYQJB</strain>
        <tissue evidence="1">Leaf</tissue>
    </source>
</reference>
<keyword evidence="2" id="KW-1185">Reference proteome</keyword>
<evidence type="ECO:0000313" key="2">
    <source>
        <dbReference type="Proteomes" id="UP001603857"/>
    </source>
</evidence>
<proteinExistence type="predicted"/>
<dbReference type="EMBL" id="JBGMDY010000009">
    <property type="protein sequence ID" value="KAL2321500.1"/>
    <property type="molecule type" value="Genomic_DNA"/>
</dbReference>
<sequence length="163" mass="18283">MEGFPYERPKTNYEQIDLTLKLSLSGQNAAAEEEKMVVTSSSFGEKEKSGVMGNGTLVEGDKVLVMFEDLQTMRRVRTGKRLLLKKMQRAAAAKAGMNLFPEPITHPFQFANASGGYSWQQGGASSDFQTLYKQENDAMVSPQAMQEMRLWPSGTMIERPWTF</sequence>
<gene>
    <name evidence="1" type="ORF">Fmac_025879</name>
</gene>
<dbReference type="Proteomes" id="UP001603857">
    <property type="component" value="Unassembled WGS sequence"/>
</dbReference>
<evidence type="ECO:0000313" key="1">
    <source>
        <dbReference type="EMBL" id="KAL2321500.1"/>
    </source>
</evidence>
<protein>
    <submittedName>
        <fullName evidence="1">Uncharacterized protein</fullName>
    </submittedName>
</protein>
<name>A0ABD1LEV8_9FABA</name>
<accession>A0ABD1LEV8</accession>